<keyword evidence="4 9" id="KW-0547">Nucleotide-binding</keyword>
<dbReference type="GO" id="GO:0005759">
    <property type="term" value="C:mitochondrial matrix"/>
    <property type="evidence" value="ECO:0007669"/>
    <property type="project" value="UniProtKB-SubCell"/>
</dbReference>
<dbReference type="Pfam" id="PF02518">
    <property type="entry name" value="HATPase_c"/>
    <property type="match status" value="1"/>
</dbReference>
<dbReference type="Ensembl" id="ENSLCNT00005017299.1">
    <property type="protein sequence ID" value="ENSLCNP00005015466.1"/>
    <property type="gene ID" value="ENSLCNG00005010119.1"/>
</dbReference>
<evidence type="ECO:0000256" key="3">
    <source>
        <dbReference type="ARBA" id="ARBA00022679"/>
    </source>
</evidence>
<dbReference type="Gene3D" id="3.30.565.10">
    <property type="entry name" value="Histidine kinase-like ATPase, C-terminal domain"/>
    <property type="match status" value="1"/>
</dbReference>
<gene>
    <name evidence="12" type="primary">PDK1</name>
</gene>
<dbReference type="EC" id="2.7.11.-" evidence="9"/>
<evidence type="ECO:0000256" key="9">
    <source>
        <dbReference type="RuleBase" id="RU366032"/>
    </source>
</evidence>
<dbReference type="InterPro" id="IPR039028">
    <property type="entry name" value="BCKD/PDK"/>
</dbReference>
<dbReference type="PANTHER" id="PTHR11947">
    <property type="entry name" value="PYRUVATE DEHYDROGENASE KINASE"/>
    <property type="match status" value="1"/>
</dbReference>
<dbReference type="InterPro" id="IPR003594">
    <property type="entry name" value="HATPase_dom"/>
</dbReference>
<dbReference type="GO" id="GO:0005524">
    <property type="term" value="F:ATP binding"/>
    <property type="evidence" value="ECO:0007669"/>
    <property type="project" value="UniProtKB-UniRule"/>
</dbReference>
<protein>
    <recommendedName>
        <fullName evidence="9">Protein-serine/threonine kinase</fullName>
        <ecNumber evidence="9">2.7.11.-</ecNumber>
    </recommendedName>
</protein>
<dbReference type="InterPro" id="IPR036784">
    <property type="entry name" value="AK/P_DHK_N_sf"/>
</dbReference>
<keyword evidence="8 9" id="KW-0496">Mitochondrion</keyword>
<evidence type="ECO:0000313" key="13">
    <source>
        <dbReference type="Proteomes" id="UP000472241"/>
    </source>
</evidence>
<keyword evidence="3 9" id="KW-0808">Transferase</keyword>
<reference evidence="12" key="2">
    <citation type="submission" date="2025-09" db="UniProtKB">
        <authorList>
            <consortium name="Ensembl"/>
        </authorList>
    </citation>
    <scope>IDENTIFICATION</scope>
</reference>
<keyword evidence="13" id="KW-1185">Reference proteome</keyword>
<evidence type="ECO:0000256" key="4">
    <source>
        <dbReference type="ARBA" id="ARBA00022741"/>
    </source>
</evidence>
<proteinExistence type="inferred from homology"/>
<dbReference type="FunFam" id="3.30.565.10:FF:000007">
    <property type="entry name" value="Mitochondrial pyruvate dehydrogenase kinase isoform 2"/>
    <property type="match status" value="1"/>
</dbReference>
<dbReference type="PANTHER" id="PTHR11947:SF14">
    <property type="entry name" value="[PYRUVATE DEHYDROGENASE (ACETYL-TRANSFERRING)] KINASE ISOZYME 1, MITOCHONDRIAL"/>
    <property type="match status" value="1"/>
</dbReference>
<dbReference type="InterPro" id="IPR036890">
    <property type="entry name" value="HATPase_C_sf"/>
</dbReference>
<sequence>MRLARLLRGAASAGPGSGLRAASPGASRSFTSDSASGPAPESGVPGQVDFYARFSPSPLSMKQFLDFGSMNACEKTSFMFLRQELPVRLANIMKEISLLPDNLLRTPSVQLVQSWYIQSLQELLEFKDKSAEDAKTIYDFTDTVIRIRNRHNDVIPTMAQGVIEYKESFGVDPVTSQNVQYFLDRFYMSRISIRMLLNQHYGYENARRLCDLYYINSPELELEELNAKSPGQPIQVVYVPSHLYHMVFELFKNAMRATMEHHADKGVYPPVQVHVTLGNEDLTVKMSDRGGGVPLRKIDRLFNYMYSTAPRPRVETSRAVPLAGFGYGLPISRLYAQYFQGDLKLYSLEGYGTDAVIYIKALSTDSIERLPVYNKAAWKHYNTNHEADDWSLLDVTINLGWW</sequence>
<name>A0A667GJR3_LYNCA</name>
<dbReference type="SUPFAM" id="SSF69012">
    <property type="entry name" value="alpha-ketoacid dehydrogenase kinase, N-terminal domain"/>
    <property type="match status" value="1"/>
</dbReference>
<dbReference type="SUPFAM" id="SSF55874">
    <property type="entry name" value="ATPase domain of HSP90 chaperone/DNA topoisomerase II/histidine kinase"/>
    <property type="match status" value="1"/>
</dbReference>
<evidence type="ECO:0000256" key="1">
    <source>
        <dbReference type="ARBA" id="ARBA00004305"/>
    </source>
</evidence>
<dbReference type="InterPro" id="IPR018955">
    <property type="entry name" value="BCDHK/PDK_N"/>
</dbReference>
<dbReference type="InterPro" id="IPR005467">
    <property type="entry name" value="His_kinase_dom"/>
</dbReference>
<dbReference type="SMART" id="SM00387">
    <property type="entry name" value="HATPase_c"/>
    <property type="match status" value="1"/>
</dbReference>
<accession>A0A667GJR3</accession>
<dbReference type="GO" id="GO:0004740">
    <property type="term" value="F:pyruvate dehydrogenase (acetyl-transferring) kinase activity"/>
    <property type="evidence" value="ECO:0007669"/>
    <property type="project" value="TreeGrafter"/>
</dbReference>
<feature type="domain" description="Histidine kinase" evidence="11">
    <location>
        <begin position="240"/>
        <end position="363"/>
    </location>
</feature>
<dbReference type="GO" id="GO:0010906">
    <property type="term" value="P:regulation of glucose metabolic process"/>
    <property type="evidence" value="ECO:0007669"/>
    <property type="project" value="TreeGrafter"/>
</dbReference>
<reference evidence="12" key="1">
    <citation type="submission" date="2025-08" db="UniProtKB">
        <authorList>
            <consortium name="Ensembl"/>
        </authorList>
    </citation>
    <scope>IDENTIFICATION</scope>
</reference>
<evidence type="ECO:0000256" key="6">
    <source>
        <dbReference type="ARBA" id="ARBA00022840"/>
    </source>
</evidence>
<evidence type="ECO:0000256" key="5">
    <source>
        <dbReference type="ARBA" id="ARBA00022777"/>
    </source>
</evidence>
<evidence type="ECO:0000256" key="10">
    <source>
        <dbReference type="SAM" id="MobiDB-lite"/>
    </source>
</evidence>
<evidence type="ECO:0000256" key="7">
    <source>
        <dbReference type="ARBA" id="ARBA00022946"/>
    </source>
</evidence>
<feature type="compositionally biased region" description="Low complexity" evidence="10">
    <location>
        <begin position="11"/>
        <end position="29"/>
    </location>
</feature>
<feature type="region of interest" description="Disordered" evidence="10">
    <location>
        <begin position="11"/>
        <end position="43"/>
    </location>
</feature>
<organism evidence="12 13">
    <name type="scientific">Lynx canadensis</name>
    <name type="common">Canada lynx</name>
    <name type="synonym">Felis canadensis</name>
    <dbReference type="NCBI Taxonomy" id="61383"/>
    <lineage>
        <taxon>Eukaryota</taxon>
        <taxon>Metazoa</taxon>
        <taxon>Chordata</taxon>
        <taxon>Craniata</taxon>
        <taxon>Vertebrata</taxon>
        <taxon>Euteleostomi</taxon>
        <taxon>Mammalia</taxon>
        <taxon>Eutheria</taxon>
        <taxon>Laurasiatheria</taxon>
        <taxon>Carnivora</taxon>
        <taxon>Feliformia</taxon>
        <taxon>Felidae</taxon>
        <taxon>Felinae</taxon>
        <taxon>Lynx</taxon>
    </lineage>
</organism>
<dbReference type="PROSITE" id="PS50109">
    <property type="entry name" value="HIS_KIN"/>
    <property type="match status" value="1"/>
</dbReference>
<dbReference type="CDD" id="cd16929">
    <property type="entry name" value="HATPase_PDK-like"/>
    <property type="match status" value="1"/>
</dbReference>
<evidence type="ECO:0000256" key="8">
    <source>
        <dbReference type="ARBA" id="ARBA00023128"/>
    </source>
</evidence>
<comment type="similarity">
    <text evidence="2 9">Belongs to the PDK/BCKDK protein kinase family.</text>
</comment>
<evidence type="ECO:0000313" key="12">
    <source>
        <dbReference type="Ensembl" id="ENSLCNP00005015466.1"/>
    </source>
</evidence>
<keyword evidence="7" id="KW-0809">Transit peptide</keyword>
<comment type="subcellular location">
    <subcellularLocation>
        <location evidence="1 9">Mitochondrion matrix</location>
    </subcellularLocation>
</comment>
<dbReference type="FunFam" id="1.20.140.20:FF:000001">
    <property type="entry name" value="[Pyruvate dehydrogenase (acetyl-transferring)] kinase isozyme 2, mitochondrial"/>
    <property type="match status" value="1"/>
</dbReference>
<dbReference type="Pfam" id="PF10436">
    <property type="entry name" value="BCDHK_Adom3"/>
    <property type="match status" value="1"/>
</dbReference>
<evidence type="ECO:0000259" key="11">
    <source>
        <dbReference type="PROSITE" id="PS50109"/>
    </source>
</evidence>
<dbReference type="Gene3D" id="1.20.140.20">
    <property type="entry name" value="Alpha-ketoacid/pyruvate dehydrogenase kinase, N-terminal domain"/>
    <property type="match status" value="1"/>
</dbReference>
<evidence type="ECO:0000256" key="2">
    <source>
        <dbReference type="ARBA" id="ARBA00006155"/>
    </source>
</evidence>
<keyword evidence="5 9" id="KW-0418">Kinase</keyword>
<dbReference type="AlphaFoldDB" id="A0A667GJR3"/>
<dbReference type="Proteomes" id="UP000472241">
    <property type="component" value="Unplaced"/>
</dbReference>
<keyword evidence="6 9" id="KW-0067">ATP-binding</keyword>